<dbReference type="EMBL" id="BMIO01000005">
    <property type="protein sequence ID" value="GGD44993.1"/>
    <property type="molecule type" value="Genomic_DNA"/>
</dbReference>
<dbReference type="PANTHER" id="PTHR13887">
    <property type="entry name" value="GLUTATHIONE S-TRANSFERASE KAPPA"/>
    <property type="match status" value="1"/>
</dbReference>
<dbReference type="PANTHER" id="PTHR13887:SF14">
    <property type="entry name" value="DISULFIDE BOND FORMATION PROTEIN D"/>
    <property type="match status" value="1"/>
</dbReference>
<name>A0A916YHK3_9SPHN</name>
<dbReference type="Pfam" id="PF13462">
    <property type="entry name" value="Thioredoxin_4"/>
    <property type="match status" value="1"/>
</dbReference>
<keyword evidence="2 6" id="KW-0732">Signal</keyword>
<comment type="similarity">
    <text evidence="1">Belongs to the thioredoxin family. DsbA subfamily.</text>
</comment>
<dbReference type="Gene3D" id="3.40.30.10">
    <property type="entry name" value="Glutaredoxin"/>
    <property type="match status" value="1"/>
</dbReference>
<reference evidence="8 9" key="1">
    <citation type="journal article" date="2014" name="Int. J. Syst. Evol. Microbiol.">
        <title>Complete genome sequence of Corynebacterium casei LMG S-19264T (=DSM 44701T), isolated from a smear-ripened cheese.</title>
        <authorList>
            <consortium name="US DOE Joint Genome Institute (JGI-PGF)"/>
            <person name="Walter F."/>
            <person name="Albersmeier A."/>
            <person name="Kalinowski J."/>
            <person name="Ruckert C."/>
        </authorList>
    </citation>
    <scope>NUCLEOTIDE SEQUENCE [LARGE SCALE GENOMIC DNA]</scope>
    <source>
        <strain evidence="8 9">CGMCC 1.15358</strain>
    </source>
</reference>
<dbReference type="SUPFAM" id="SSF52833">
    <property type="entry name" value="Thioredoxin-like"/>
    <property type="match status" value="1"/>
</dbReference>
<evidence type="ECO:0000256" key="2">
    <source>
        <dbReference type="ARBA" id="ARBA00022729"/>
    </source>
</evidence>
<dbReference type="InterPro" id="IPR036249">
    <property type="entry name" value="Thioredoxin-like_sf"/>
</dbReference>
<evidence type="ECO:0000313" key="8">
    <source>
        <dbReference type="EMBL" id="GGD44993.1"/>
    </source>
</evidence>
<sequence>MNRLLHRLALALMTAPLALALSACGAEDDTAATAGSGPAGEPVEAVAAPEGQQWSEVITKTEQGGYLMGNPDAAIKLVEFASLTCPHCAEFYESAERELIADYVNTGRVSFEFRNFVRDPIDITGAMLSRCSAPESYFALTGQVFENQQQFFDAMRDAGEGAYQQAVSAPSDQRFVNLGQITGLTEFFAARGVSIDQGKDCLSKGAEAEALANATNEASTQYNITGTPTFLINNTKIDGLTWPEVEAALQRAGAR</sequence>
<evidence type="ECO:0000256" key="1">
    <source>
        <dbReference type="ARBA" id="ARBA00005791"/>
    </source>
</evidence>
<dbReference type="OrthoDB" id="8478320at2"/>
<dbReference type="AlphaFoldDB" id="A0A916YHK3"/>
<protein>
    <recommendedName>
        <fullName evidence="7">Thioredoxin-like fold domain-containing protein</fullName>
    </recommendedName>
</protein>
<evidence type="ECO:0000256" key="6">
    <source>
        <dbReference type="SAM" id="SignalP"/>
    </source>
</evidence>
<dbReference type="Proteomes" id="UP000598997">
    <property type="component" value="Unassembled WGS sequence"/>
</dbReference>
<feature type="domain" description="Thioredoxin-like fold" evidence="7">
    <location>
        <begin position="63"/>
        <end position="250"/>
    </location>
</feature>
<organism evidence="8 9">
    <name type="scientific">Croceicoccus pelagius</name>
    <dbReference type="NCBI Taxonomy" id="1703341"/>
    <lineage>
        <taxon>Bacteria</taxon>
        <taxon>Pseudomonadati</taxon>
        <taxon>Pseudomonadota</taxon>
        <taxon>Alphaproteobacteria</taxon>
        <taxon>Sphingomonadales</taxon>
        <taxon>Erythrobacteraceae</taxon>
        <taxon>Croceicoccus</taxon>
    </lineage>
</organism>
<evidence type="ECO:0000259" key="7">
    <source>
        <dbReference type="Pfam" id="PF13462"/>
    </source>
</evidence>
<dbReference type="GO" id="GO:0016491">
    <property type="term" value="F:oxidoreductase activity"/>
    <property type="evidence" value="ECO:0007669"/>
    <property type="project" value="UniProtKB-KW"/>
</dbReference>
<evidence type="ECO:0000256" key="3">
    <source>
        <dbReference type="ARBA" id="ARBA00023002"/>
    </source>
</evidence>
<dbReference type="Gene3D" id="1.10.40.110">
    <property type="match status" value="1"/>
</dbReference>
<dbReference type="PROSITE" id="PS51257">
    <property type="entry name" value="PROKAR_LIPOPROTEIN"/>
    <property type="match status" value="1"/>
</dbReference>
<dbReference type="InterPro" id="IPR012336">
    <property type="entry name" value="Thioredoxin-like_fold"/>
</dbReference>
<proteinExistence type="inferred from homology"/>
<feature type="signal peptide" evidence="6">
    <location>
        <begin position="1"/>
        <end position="25"/>
    </location>
</feature>
<keyword evidence="9" id="KW-1185">Reference proteome</keyword>
<accession>A0A916YHK3</accession>
<keyword evidence="3" id="KW-0560">Oxidoreductase</keyword>
<evidence type="ECO:0000256" key="4">
    <source>
        <dbReference type="ARBA" id="ARBA00023157"/>
    </source>
</evidence>
<dbReference type="RefSeq" id="WP_066761068.1">
    <property type="nucleotide sequence ID" value="NZ_BMIO01000005.1"/>
</dbReference>
<gene>
    <name evidence="8" type="ORF">GCM10010989_18890</name>
</gene>
<keyword evidence="4" id="KW-1015">Disulfide bond</keyword>
<evidence type="ECO:0000256" key="5">
    <source>
        <dbReference type="ARBA" id="ARBA00023284"/>
    </source>
</evidence>
<comment type="caution">
    <text evidence="8">The sequence shown here is derived from an EMBL/GenBank/DDBJ whole genome shotgun (WGS) entry which is preliminary data.</text>
</comment>
<keyword evidence="5" id="KW-0676">Redox-active center</keyword>
<evidence type="ECO:0000313" key="9">
    <source>
        <dbReference type="Proteomes" id="UP000598997"/>
    </source>
</evidence>
<feature type="chain" id="PRO_5037632654" description="Thioredoxin-like fold domain-containing protein" evidence="6">
    <location>
        <begin position="26"/>
        <end position="255"/>
    </location>
</feature>